<dbReference type="AlphaFoldDB" id="A0A0D2EYN5"/>
<keyword evidence="17" id="KW-1185">Reference proteome</keyword>
<sequence length="391" mass="43420">MQASGGDGLLTDLCAICHANPIKYTCPRCGIHTCSLPCVKRHKSWAQCSGIRNPAAYRKRADLATSASIDQDFNFIASVERSLQKADELVLDKGIDLAPAGLRPNAPALKQKFALEVEERGIRLIKAPKGLSRNRENKSRWDGAPHKCILWTTEWILHDGTKKMYNVRETRTVAQAFLDVFGRRALGRKRKWSSAETTTAPALSPETVPIQPSSVEDEEATQDVPVAEEEAADDLPAVEEEAAPQKTAEDDTVAVQDTITADNTSDKTQRIPQGENVSKVLQDVHFYLLRPNTTAKLKCLIPISQASTLKEVVSNKTLLEFPTFYVRHEPPEALSEPFVTEEKYEQLYGSEISINLPTFPADTKQDEQELKSLAQIDEQKVLEVLQKDLTG</sequence>
<dbReference type="GO" id="GO:0070761">
    <property type="term" value="C:pre-snoRNP complex"/>
    <property type="evidence" value="ECO:0007669"/>
    <property type="project" value="TreeGrafter"/>
</dbReference>
<keyword evidence="5 13" id="KW-0863">Zinc-finger</keyword>
<dbReference type="Proteomes" id="UP000054342">
    <property type="component" value="Unassembled WGS sequence"/>
</dbReference>
<dbReference type="InterPro" id="IPR057721">
    <property type="entry name" value="BCD1_alpha/beta"/>
</dbReference>
<evidence type="ECO:0000256" key="13">
    <source>
        <dbReference type="PROSITE-ProRule" id="PRU00453"/>
    </source>
</evidence>
<evidence type="ECO:0000256" key="4">
    <source>
        <dbReference type="ARBA" id="ARBA00022723"/>
    </source>
</evidence>
<dbReference type="SUPFAM" id="SSF144232">
    <property type="entry name" value="HIT/MYND zinc finger-like"/>
    <property type="match status" value="1"/>
</dbReference>
<keyword evidence="1" id="KW-1017">Isopeptide bond</keyword>
<dbReference type="PROSITE" id="PS51083">
    <property type="entry name" value="ZF_HIT"/>
    <property type="match status" value="1"/>
</dbReference>
<dbReference type="HOGENOM" id="CLU_025524_5_1_1"/>
<proteinExistence type="inferred from homology"/>
<dbReference type="GO" id="GO:0008270">
    <property type="term" value="F:zinc ion binding"/>
    <property type="evidence" value="ECO:0007669"/>
    <property type="project" value="UniProtKB-UniRule"/>
</dbReference>
<evidence type="ECO:0000313" key="16">
    <source>
        <dbReference type="EMBL" id="KIW60853.1"/>
    </source>
</evidence>
<dbReference type="Pfam" id="PF25790">
    <property type="entry name" value="BCD1"/>
    <property type="match status" value="1"/>
</dbReference>
<reference evidence="16 17" key="1">
    <citation type="submission" date="2015-01" db="EMBL/GenBank/DDBJ databases">
        <title>The Genome Sequence of Exophiala xenobiotica CBS118157.</title>
        <authorList>
            <consortium name="The Broad Institute Genomics Platform"/>
            <person name="Cuomo C."/>
            <person name="de Hoog S."/>
            <person name="Gorbushina A."/>
            <person name="Stielow B."/>
            <person name="Teixiera M."/>
            <person name="Abouelleil A."/>
            <person name="Chapman S.B."/>
            <person name="Priest M."/>
            <person name="Young S.K."/>
            <person name="Wortman J."/>
            <person name="Nusbaum C."/>
            <person name="Birren B."/>
        </authorList>
    </citation>
    <scope>NUCLEOTIDE SEQUENCE [LARGE SCALE GENOMIC DNA]</scope>
    <source>
        <strain evidence="16 17">CBS 118157</strain>
    </source>
</reference>
<evidence type="ECO:0000256" key="3">
    <source>
        <dbReference type="ARBA" id="ARBA00022553"/>
    </source>
</evidence>
<dbReference type="GeneID" id="25322944"/>
<dbReference type="GO" id="GO:0000492">
    <property type="term" value="P:box C/D snoRNP assembly"/>
    <property type="evidence" value="ECO:0007669"/>
    <property type="project" value="TreeGrafter"/>
</dbReference>
<comment type="subunit">
    <text evidence="10">Interacts with FBL, SNU13, NOP58, NUFIP1, RUVBL1, RUVBL2 and TAF9. Interacts (via HIT-type zinc finger) with the RUVBL1/RUVBL2 complex in the presence of ADP.</text>
</comment>
<dbReference type="EMBL" id="KN847317">
    <property type="protein sequence ID" value="KIW60853.1"/>
    <property type="molecule type" value="Genomic_DNA"/>
</dbReference>
<dbReference type="Pfam" id="PF04438">
    <property type="entry name" value="zf-HIT"/>
    <property type="match status" value="1"/>
</dbReference>
<feature type="domain" description="HIT-type" evidence="15">
    <location>
        <begin position="14"/>
        <end position="48"/>
    </location>
</feature>
<dbReference type="STRING" id="348802.A0A0D2EYN5"/>
<feature type="region of interest" description="Disordered" evidence="14">
    <location>
        <begin position="190"/>
        <end position="251"/>
    </location>
</feature>
<organism evidence="16 17">
    <name type="scientific">Exophiala xenobiotica</name>
    <dbReference type="NCBI Taxonomy" id="348802"/>
    <lineage>
        <taxon>Eukaryota</taxon>
        <taxon>Fungi</taxon>
        <taxon>Dikarya</taxon>
        <taxon>Ascomycota</taxon>
        <taxon>Pezizomycotina</taxon>
        <taxon>Eurotiomycetes</taxon>
        <taxon>Chaetothyriomycetidae</taxon>
        <taxon>Chaetothyriales</taxon>
        <taxon>Herpotrichiellaceae</taxon>
        <taxon>Exophiala</taxon>
    </lineage>
</organism>
<keyword evidence="4" id="KW-0479">Metal-binding</keyword>
<evidence type="ECO:0000256" key="7">
    <source>
        <dbReference type="ARBA" id="ARBA00022843"/>
    </source>
</evidence>
<comment type="function">
    <text evidence="8">Required for box C/D snoRNAs accumulation involved in snoRNA processing, snoRNA transport to the nucleolus and ribosome biogenesis.</text>
</comment>
<evidence type="ECO:0000256" key="9">
    <source>
        <dbReference type="ARBA" id="ARBA00049654"/>
    </source>
</evidence>
<evidence type="ECO:0000256" key="1">
    <source>
        <dbReference type="ARBA" id="ARBA00022499"/>
    </source>
</evidence>
<dbReference type="InterPro" id="IPR051639">
    <property type="entry name" value="BCD1"/>
</dbReference>
<gene>
    <name evidence="16" type="ORF">PV05_01036</name>
</gene>
<accession>A0A0D2EYN5</accession>
<dbReference type="PANTHER" id="PTHR13483:SF11">
    <property type="entry name" value="ZINC FINGER HIT DOMAIN-CONTAINING PROTEIN 3"/>
    <property type="match status" value="1"/>
</dbReference>
<evidence type="ECO:0000256" key="5">
    <source>
        <dbReference type="ARBA" id="ARBA00022771"/>
    </source>
</evidence>
<keyword evidence="7" id="KW-0832">Ubl conjugation</keyword>
<dbReference type="FunFam" id="3.30.60.190:FF:000001">
    <property type="entry name" value="box C/D snoRNA protein 1"/>
    <property type="match status" value="1"/>
</dbReference>
<feature type="compositionally biased region" description="Acidic residues" evidence="14">
    <location>
        <begin position="215"/>
        <end position="242"/>
    </location>
</feature>
<dbReference type="OrthoDB" id="272357at2759"/>
<evidence type="ECO:0000256" key="6">
    <source>
        <dbReference type="ARBA" id="ARBA00022833"/>
    </source>
</evidence>
<protein>
    <recommendedName>
        <fullName evidence="11">Box C/D snoRNA protein 1</fullName>
    </recommendedName>
    <alternativeName>
        <fullName evidence="12">Zinc finger HIT domain-containing protein 6</fullName>
    </alternativeName>
</protein>
<evidence type="ECO:0000256" key="8">
    <source>
        <dbReference type="ARBA" id="ARBA00049598"/>
    </source>
</evidence>
<keyword evidence="3" id="KW-0597">Phosphoprotein</keyword>
<dbReference type="GO" id="GO:0005634">
    <property type="term" value="C:nucleus"/>
    <property type="evidence" value="ECO:0007669"/>
    <property type="project" value="TreeGrafter"/>
</dbReference>
<evidence type="ECO:0000259" key="15">
    <source>
        <dbReference type="PROSITE" id="PS51083"/>
    </source>
</evidence>
<dbReference type="RefSeq" id="XP_013321437.1">
    <property type="nucleotide sequence ID" value="XM_013465983.1"/>
</dbReference>
<keyword evidence="2" id="KW-0690">Ribosome biogenesis</keyword>
<dbReference type="GO" id="GO:0000463">
    <property type="term" value="P:maturation of LSU-rRNA from tricistronic rRNA transcript (SSU-rRNA, 5.8S rRNA, LSU-rRNA)"/>
    <property type="evidence" value="ECO:0007669"/>
    <property type="project" value="TreeGrafter"/>
</dbReference>
<evidence type="ECO:0000256" key="14">
    <source>
        <dbReference type="SAM" id="MobiDB-lite"/>
    </source>
</evidence>
<evidence type="ECO:0000313" key="17">
    <source>
        <dbReference type="Proteomes" id="UP000054342"/>
    </source>
</evidence>
<evidence type="ECO:0000256" key="11">
    <source>
        <dbReference type="ARBA" id="ARBA00068630"/>
    </source>
</evidence>
<dbReference type="PANTHER" id="PTHR13483">
    <property type="entry name" value="BOX C_D SNORNA PROTEIN 1-RELATED"/>
    <property type="match status" value="1"/>
</dbReference>
<evidence type="ECO:0000256" key="2">
    <source>
        <dbReference type="ARBA" id="ARBA00022517"/>
    </source>
</evidence>
<dbReference type="InterPro" id="IPR007529">
    <property type="entry name" value="Znf_HIT"/>
</dbReference>
<dbReference type="CDD" id="cd23023">
    <property type="entry name" value="zf-HIT_BCD1"/>
    <property type="match status" value="1"/>
</dbReference>
<dbReference type="Gene3D" id="3.30.60.190">
    <property type="match status" value="1"/>
</dbReference>
<evidence type="ECO:0000256" key="10">
    <source>
        <dbReference type="ARBA" id="ARBA00061949"/>
    </source>
</evidence>
<evidence type="ECO:0000256" key="12">
    <source>
        <dbReference type="ARBA" id="ARBA00077531"/>
    </source>
</evidence>
<name>A0A0D2EYN5_9EURO</name>
<comment type="similarity">
    <text evidence="9">Belongs to the BCD1 family.</text>
</comment>
<keyword evidence="6" id="KW-0862">Zinc</keyword>
<dbReference type="GO" id="GO:0048254">
    <property type="term" value="P:snoRNA localization"/>
    <property type="evidence" value="ECO:0007669"/>
    <property type="project" value="TreeGrafter"/>
</dbReference>